<dbReference type="GO" id="GO:0005737">
    <property type="term" value="C:cytoplasm"/>
    <property type="evidence" value="ECO:0007669"/>
    <property type="project" value="UniProtKB-SubCell"/>
</dbReference>
<keyword evidence="8 10" id="KW-0030">Aminoacyl-tRNA synthetase</keyword>
<keyword evidence="5 10" id="KW-0547">Nucleotide-binding</keyword>
<dbReference type="Gene3D" id="1.10.10.350">
    <property type="match status" value="1"/>
</dbReference>
<dbReference type="SUPFAM" id="SSF48163">
    <property type="entry name" value="An anticodon-binding domain of class I aminoacyl-tRNA synthetases"/>
    <property type="match status" value="1"/>
</dbReference>
<dbReference type="Proteomes" id="UP000034325">
    <property type="component" value="Unassembled WGS sequence"/>
</dbReference>
<dbReference type="InterPro" id="IPR020751">
    <property type="entry name" value="aa-tRNA-synth_I_codon-bd_sub2"/>
</dbReference>
<dbReference type="PANTHER" id="PTHR37940:SF1">
    <property type="entry name" value="LYSINE--TRNA LIGASE"/>
    <property type="match status" value="1"/>
</dbReference>
<keyword evidence="6 10" id="KW-0067">ATP-binding</keyword>
<feature type="short sequence motif" description="'KMSKS' region" evidence="10">
    <location>
        <begin position="282"/>
        <end position="286"/>
    </location>
</feature>
<reference evidence="11 12" key="1">
    <citation type="journal article" date="2015" name="Nature">
        <title>rRNA introns, odd ribosomes, and small enigmatic genomes across a large radiation of phyla.</title>
        <authorList>
            <person name="Brown C.T."/>
            <person name="Hug L.A."/>
            <person name="Thomas B.C."/>
            <person name="Sharon I."/>
            <person name="Castelle C.J."/>
            <person name="Singh A."/>
            <person name="Wilkins M.J."/>
            <person name="Williams K.H."/>
            <person name="Banfield J.F."/>
        </authorList>
    </citation>
    <scope>NUCLEOTIDE SEQUENCE [LARGE SCALE GENOMIC DNA]</scope>
</reference>
<proteinExistence type="inferred from homology"/>
<dbReference type="InterPro" id="IPR008925">
    <property type="entry name" value="aa_tRNA-synth_I_cd-bd_sf"/>
</dbReference>
<accession>A0A0G0M284</accession>
<evidence type="ECO:0000256" key="5">
    <source>
        <dbReference type="ARBA" id="ARBA00022741"/>
    </source>
</evidence>
<comment type="subcellular location">
    <subcellularLocation>
        <location evidence="1 10">Cytoplasm</location>
    </subcellularLocation>
</comment>
<dbReference type="AlphaFoldDB" id="A0A0G0M284"/>
<dbReference type="Gene3D" id="3.40.50.620">
    <property type="entry name" value="HUPs"/>
    <property type="match status" value="2"/>
</dbReference>
<dbReference type="InterPro" id="IPR002904">
    <property type="entry name" value="Lys-tRNA-ligase"/>
</dbReference>
<dbReference type="EMBL" id="LBWA01000012">
    <property type="protein sequence ID" value="KKQ97402.1"/>
    <property type="molecule type" value="Genomic_DNA"/>
</dbReference>
<gene>
    <name evidence="10" type="primary">lysS</name>
    <name evidence="11" type="ORF">UT23_C0012G0012</name>
</gene>
<evidence type="ECO:0000256" key="7">
    <source>
        <dbReference type="ARBA" id="ARBA00022917"/>
    </source>
</evidence>
<sequence length="521" mass="59857">MYWVDKVAKEILESGKYIPYWVDDMKTPSGFAHIGALRGPVIHSLIYRALRDLSKEAKLTFVINDFDPADELPPEFKEKYKDYLGFPLRKIPSPDSKYDSLGTLIAEDFKKVQLDLGVEAEFLSSYEMYRGGRFDGVIKEALDNAEKIQDIYQKVSGSKKREKGWLPFQVECEKCGKLGTTRVFAWDGKQVSYKCEPDLVVWAQGCGYEGKITPFGGTGKLPWKVDWAAHWKVIGVTIEGAGKDHASAGGSYDIAMALCREVFNYPEPYKLPYEWFIVGGRKMSSSKGIGFKAHDITSIFPPALARFLFVRTDYRESIEFNPVGTMVISDIFDDYDKCWQAYNNDSDPNLSRVFVLSQIKDISQRKKIFLPRFRDVANYLQLAENLQEKFEEIKGEKLNEYELKILSEREKYAKIWLEKYASNDFKLVFSEKLSEGAKKLDVKQKEYLSKIIDLINKSDRPEELQLSLYNLSKEIKLDSKKAFSAIYQTFIGKDHGPRAAWFLLSHPKEKVIKRLKEVSKA</sequence>
<evidence type="ECO:0000256" key="3">
    <source>
        <dbReference type="ARBA" id="ARBA00022490"/>
    </source>
</evidence>
<keyword evidence="7 10" id="KW-0648">Protein biosynthesis</keyword>
<keyword evidence="4 10" id="KW-0436">Ligase</keyword>
<comment type="caution">
    <text evidence="11">The sequence shown here is derived from an EMBL/GenBank/DDBJ whole genome shotgun (WGS) entry which is preliminary data.</text>
</comment>
<dbReference type="InterPro" id="IPR042078">
    <property type="entry name" value="Lys-tRNA-ligase_SC_fold"/>
</dbReference>
<dbReference type="NCBIfam" id="TIGR00467">
    <property type="entry name" value="lysS_arch"/>
    <property type="match status" value="1"/>
</dbReference>
<dbReference type="EC" id="6.1.1.6" evidence="10"/>
<evidence type="ECO:0000256" key="10">
    <source>
        <dbReference type="HAMAP-Rule" id="MF_00177"/>
    </source>
</evidence>
<name>A0A0G0M284_9BACT</name>
<dbReference type="PANTHER" id="PTHR37940">
    <property type="entry name" value="LYSINE--TRNA LIGASE"/>
    <property type="match status" value="1"/>
</dbReference>
<evidence type="ECO:0000313" key="12">
    <source>
        <dbReference type="Proteomes" id="UP000034325"/>
    </source>
</evidence>
<evidence type="ECO:0000256" key="6">
    <source>
        <dbReference type="ARBA" id="ARBA00022840"/>
    </source>
</evidence>
<dbReference type="GO" id="GO:0006430">
    <property type="term" value="P:lysyl-tRNA aminoacylation"/>
    <property type="evidence" value="ECO:0007669"/>
    <property type="project" value="UniProtKB-UniRule"/>
</dbReference>
<protein>
    <recommendedName>
        <fullName evidence="10">Lysine--tRNA ligase</fullName>
        <ecNumber evidence="10">6.1.1.6</ecNumber>
    </recommendedName>
    <alternativeName>
        <fullName evidence="10">Lysyl-tRNA synthetase</fullName>
        <shortName evidence="10">LysRS</shortName>
    </alternativeName>
</protein>
<comment type="catalytic activity">
    <reaction evidence="9 10">
        <text>tRNA(Lys) + L-lysine + ATP = L-lysyl-tRNA(Lys) + AMP + diphosphate</text>
        <dbReference type="Rhea" id="RHEA:20792"/>
        <dbReference type="Rhea" id="RHEA-COMP:9696"/>
        <dbReference type="Rhea" id="RHEA-COMP:9697"/>
        <dbReference type="ChEBI" id="CHEBI:30616"/>
        <dbReference type="ChEBI" id="CHEBI:32551"/>
        <dbReference type="ChEBI" id="CHEBI:33019"/>
        <dbReference type="ChEBI" id="CHEBI:78442"/>
        <dbReference type="ChEBI" id="CHEBI:78529"/>
        <dbReference type="ChEBI" id="CHEBI:456215"/>
        <dbReference type="EC" id="6.1.1.6"/>
    </reaction>
</comment>
<dbReference type="Gene3D" id="6.10.20.10">
    <property type="entry name" value="Lysine tRNA ligase, stem contact fold domain"/>
    <property type="match status" value="1"/>
</dbReference>
<dbReference type="SUPFAM" id="SSF52374">
    <property type="entry name" value="Nucleotidylyl transferase"/>
    <property type="match status" value="1"/>
</dbReference>
<dbReference type="GO" id="GO:0000049">
    <property type="term" value="F:tRNA binding"/>
    <property type="evidence" value="ECO:0007669"/>
    <property type="project" value="InterPro"/>
</dbReference>
<evidence type="ECO:0000256" key="9">
    <source>
        <dbReference type="ARBA" id="ARBA00048573"/>
    </source>
</evidence>
<evidence type="ECO:0000256" key="2">
    <source>
        <dbReference type="ARBA" id="ARBA00005594"/>
    </source>
</evidence>
<dbReference type="InterPro" id="IPR014729">
    <property type="entry name" value="Rossmann-like_a/b/a_fold"/>
</dbReference>
<organism evidence="11 12">
    <name type="scientific">Candidatus Woesebacteria bacterium GW2011_GWA1_39_12</name>
    <dbReference type="NCBI Taxonomy" id="1618549"/>
    <lineage>
        <taxon>Bacteria</taxon>
        <taxon>Candidatus Woeseibacteriota</taxon>
    </lineage>
</organism>
<comment type="similarity">
    <text evidence="2 10">Belongs to the class-I aminoacyl-tRNA synthetase family.</text>
</comment>
<comment type="caution">
    <text evidence="10">Lacks conserved residue(s) required for the propagation of feature annotation.</text>
</comment>
<dbReference type="Pfam" id="PF01921">
    <property type="entry name" value="tRNA-synt_1f"/>
    <property type="match status" value="1"/>
</dbReference>
<keyword evidence="3 10" id="KW-0963">Cytoplasm</keyword>
<dbReference type="Gene3D" id="1.10.10.770">
    <property type="match status" value="1"/>
</dbReference>
<evidence type="ECO:0000256" key="1">
    <source>
        <dbReference type="ARBA" id="ARBA00004496"/>
    </source>
</evidence>
<dbReference type="HAMAP" id="MF_00177">
    <property type="entry name" value="Lys_tRNA_synth_class1"/>
    <property type="match status" value="1"/>
</dbReference>
<evidence type="ECO:0000256" key="8">
    <source>
        <dbReference type="ARBA" id="ARBA00023146"/>
    </source>
</evidence>
<dbReference type="GO" id="GO:0005524">
    <property type="term" value="F:ATP binding"/>
    <property type="evidence" value="ECO:0007669"/>
    <property type="project" value="UniProtKB-UniRule"/>
</dbReference>
<evidence type="ECO:0000256" key="4">
    <source>
        <dbReference type="ARBA" id="ARBA00022598"/>
    </source>
</evidence>
<dbReference type="GO" id="GO:0004824">
    <property type="term" value="F:lysine-tRNA ligase activity"/>
    <property type="evidence" value="ECO:0007669"/>
    <property type="project" value="UniProtKB-UniRule"/>
</dbReference>
<evidence type="ECO:0000313" key="11">
    <source>
        <dbReference type="EMBL" id="KKQ97402.1"/>
    </source>
</evidence>